<protein>
    <recommendedName>
        <fullName evidence="1">Glycosyltransferase 2-like domain-containing protein</fullName>
    </recommendedName>
</protein>
<dbReference type="GO" id="GO:0016758">
    <property type="term" value="F:hexosyltransferase activity"/>
    <property type="evidence" value="ECO:0007669"/>
    <property type="project" value="UniProtKB-ARBA"/>
</dbReference>
<feature type="domain" description="Glycosyltransferase 2-like" evidence="1">
    <location>
        <begin position="73"/>
        <end position="183"/>
    </location>
</feature>
<dbReference type="PANTHER" id="PTHR22916">
    <property type="entry name" value="GLYCOSYLTRANSFERASE"/>
    <property type="match status" value="1"/>
</dbReference>
<reference evidence="2 3" key="1">
    <citation type="submission" date="2018-01" db="EMBL/GenBank/DDBJ databases">
        <title>Deinococcus koreensis sp. nov., a radiation-resistant bacterium isolated from river water.</title>
        <authorList>
            <person name="Choi A."/>
        </authorList>
    </citation>
    <scope>NUCLEOTIDE SEQUENCE [LARGE SCALE GENOMIC DNA]</scope>
    <source>
        <strain evidence="2 3">SJW1-2</strain>
    </source>
</reference>
<evidence type="ECO:0000313" key="2">
    <source>
        <dbReference type="EMBL" id="PNY79788.1"/>
    </source>
</evidence>
<keyword evidence="3" id="KW-1185">Reference proteome</keyword>
<dbReference type="Gene3D" id="3.90.550.10">
    <property type="entry name" value="Spore Coat Polysaccharide Biosynthesis Protein SpsA, Chain A"/>
    <property type="match status" value="1"/>
</dbReference>
<dbReference type="OrthoDB" id="9815829at2"/>
<dbReference type="PANTHER" id="PTHR22916:SF3">
    <property type="entry name" value="UDP-GLCNAC:BETAGAL BETA-1,3-N-ACETYLGLUCOSAMINYLTRANSFERASE-LIKE PROTEIN 1"/>
    <property type="match status" value="1"/>
</dbReference>
<dbReference type="SUPFAM" id="SSF53448">
    <property type="entry name" value="Nucleotide-diphospho-sugar transferases"/>
    <property type="match status" value="1"/>
</dbReference>
<gene>
    <name evidence="2" type="ORF">CVO96_17740</name>
</gene>
<dbReference type="Proteomes" id="UP000236379">
    <property type="component" value="Unassembled WGS sequence"/>
</dbReference>
<dbReference type="AlphaFoldDB" id="A0A2K3UTE0"/>
<accession>A0A2K3UTE0</accession>
<proteinExistence type="predicted"/>
<comment type="caution">
    <text evidence="2">The sequence shown here is derived from an EMBL/GenBank/DDBJ whole genome shotgun (WGS) entry which is preliminary data.</text>
</comment>
<dbReference type="CDD" id="cd00761">
    <property type="entry name" value="Glyco_tranf_GTA_type"/>
    <property type="match status" value="1"/>
</dbReference>
<dbReference type="InterPro" id="IPR029044">
    <property type="entry name" value="Nucleotide-diphossugar_trans"/>
</dbReference>
<name>A0A2K3UTE0_9DEIO</name>
<organism evidence="2 3">
    <name type="scientific">Deinococcus koreensis</name>
    <dbReference type="NCBI Taxonomy" id="2054903"/>
    <lineage>
        <taxon>Bacteria</taxon>
        <taxon>Thermotogati</taxon>
        <taxon>Deinococcota</taxon>
        <taxon>Deinococci</taxon>
        <taxon>Deinococcales</taxon>
        <taxon>Deinococcaceae</taxon>
        <taxon>Deinococcus</taxon>
    </lineage>
</organism>
<dbReference type="EMBL" id="PPPD01000002">
    <property type="protein sequence ID" value="PNY79788.1"/>
    <property type="molecule type" value="Genomic_DNA"/>
</dbReference>
<evidence type="ECO:0000259" key="1">
    <source>
        <dbReference type="Pfam" id="PF00535"/>
    </source>
</evidence>
<evidence type="ECO:0000313" key="3">
    <source>
        <dbReference type="Proteomes" id="UP000236379"/>
    </source>
</evidence>
<sequence length="388" mass="44101">MPVRLGRMKKQRADVRLQHWTVVYSQGSKAGAEHEINVSVQRGARTVFATALRKRSTLMNQVSSNNNVPMFAVIVPLYNAAAYLDETLRAIQAQTFRDFEVVMVDDGSTDTTAELALGYVRRDERFHLIRTSNRGISPSRNTAVTHSSAPWLAVCDGDDVWLPEKLSLQAEFIRAWEVSGNRPLAAVGTAGHFINAAGERFSEIDPPQEPWPADADQIDSSPELKIINSSVVFRRDFFLKAGQYGSDYKATEDLDLWLRLLEYGSVVNLPEHLTLYRMHGLNLSHQSYIPMLLHAQRCYINAERRKSRLPLYTHEEYIHSLRRDPTSYELMVRSMRQMMFYNMGKVNLHNRRYFLAARALFMAAAAAPKDTLRLTSKSKVVRRLAGAP</sequence>
<dbReference type="InterPro" id="IPR001173">
    <property type="entry name" value="Glyco_trans_2-like"/>
</dbReference>
<dbReference type="Pfam" id="PF00535">
    <property type="entry name" value="Glycos_transf_2"/>
    <property type="match status" value="1"/>
</dbReference>